<evidence type="ECO:0000256" key="8">
    <source>
        <dbReference type="SAM" id="SignalP"/>
    </source>
</evidence>
<keyword evidence="4" id="KW-0049">Antioxidant</keyword>
<feature type="region of interest" description="Disordered" evidence="7">
    <location>
        <begin position="172"/>
        <end position="193"/>
    </location>
</feature>
<keyword evidence="8" id="KW-0732">Signal</keyword>
<accession>A0A1L8E464</accession>
<keyword evidence="5" id="KW-0560">Oxidoreductase</keyword>
<dbReference type="AlphaFoldDB" id="A0A1L8E464"/>
<dbReference type="SUPFAM" id="SSF49329">
    <property type="entry name" value="Cu,Zn superoxide dismutase-like"/>
    <property type="match status" value="1"/>
</dbReference>
<dbReference type="CDD" id="cd00305">
    <property type="entry name" value="Cu-Zn_Superoxide_Dismutase"/>
    <property type="match status" value="1"/>
</dbReference>
<dbReference type="InterPro" id="IPR001424">
    <property type="entry name" value="SOD_Cu_Zn_dom"/>
</dbReference>
<dbReference type="Gene3D" id="2.60.40.200">
    <property type="entry name" value="Superoxide dismutase, copper/zinc binding domain"/>
    <property type="match status" value="1"/>
</dbReference>
<keyword evidence="3" id="KW-0862">Zinc</keyword>
<evidence type="ECO:0000256" key="4">
    <source>
        <dbReference type="ARBA" id="ARBA00022862"/>
    </source>
</evidence>
<proteinExistence type="predicted"/>
<evidence type="ECO:0000256" key="3">
    <source>
        <dbReference type="ARBA" id="ARBA00022833"/>
    </source>
</evidence>
<dbReference type="EMBL" id="GFDF01000561">
    <property type="protein sequence ID" value="JAV13523.1"/>
    <property type="molecule type" value="Transcribed_RNA"/>
</dbReference>
<feature type="signal peptide" evidence="8">
    <location>
        <begin position="1"/>
        <end position="17"/>
    </location>
</feature>
<dbReference type="EC" id="1.15.1.1" evidence="1"/>
<sequence length="210" mass="22694">MFLGTWAILWVAHAALANPLLLDDDLLLEQPRLLRQVAPGRDFLFLNNQVTPIWRASATLTGDNAEGGPGGSVIFRQFTDFDPVVVNLNVTGLTPGKHGVHIHQYGDLTESCKSTGPHFRRSLIGNIEAKEDGTASVEFASPYLSLCGPNGIIGRSLVVHEKPIEYNRFPDIAAAPSDIEEDNPSPPQTEEQKVGGIVACGVITITKSKE</sequence>
<evidence type="ECO:0000256" key="7">
    <source>
        <dbReference type="SAM" id="MobiDB-lite"/>
    </source>
</evidence>
<evidence type="ECO:0000256" key="6">
    <source>
        <dbReference type="ARBA" id="ARBA00049204"/>
    </source>
</evidence>
<comment type="catalytic activity">
    <reaction evidence="6">
        <text>2 superoxide + 2 H(+) = H2O2 + O2</text>
        <dbReference type="Rhea" id="RHEA:20696"/>
        <dbReference type="ChEBI" id="CHEBI:15378"/>
        <dbReference type="ChEBI" id="CHEBI:15379"/>
        <dbReference type="ChEBI" id="CHEBI:16240"/>
        <dbReference type="ChEBI" id="CHEBI:18421"/>
        <dbReference type="EC" id="1.15.1.1"/>
    </reaction>
</comment>
<evidence type="ECO:0000256" key="5">
    <source>
        <dbReference type="ARBA" id="ARBA00023002"/>
    </source>
</evidence>
<protein>
    <recommendedName>
        <fullName evidence="1">superoxide dismutase</fullName>
        <ecNumber evidence="1">1.15.1.1</ecNumber>
    </recommendedName>
</protein>
<keyword evidence="2" id="KW-0479">Metal-binding</keyword>
<dbReference type="PANTHER" id="PTHR10003">
    <property type="entry name" value="SUPEROXIDE DISMUTASE CU-ZN -RELATED"/>
    <property type="match status" value="1"/>
</dbReference>
<dbReference type="InterPro" id="IPR036423">
    <property type="entry name" value="SOD-like_Cu/Zn_dom_sf"/>
</dbReference>
<dbReference type="Pfam" id="PF00080">
    <property type="entry name" value="Sod_Cu"/>
    <property type="match status" value="1"/>
</dbReference>
<dbReference type="InterPro" id="IPR024134">
    <property type="entry name" value="SOD_Cu/Zn_/chaperone"/>
</dbReference>
<name>A0A1L8E464_9DIPT</name>
<dbReference type="GO" id="GO:0005507">
    <property type="term" value="F:copper ion binding"/>
    <property type="evidence" value="ECO:0007669"/>
    <property type="project" value="InterPro"/>
</dbReference>
<evidence type="ECO:0000256" key="1">
    <source>
        <dbReference type="ARBA" id="ARBA00012682"/>
    </source>
</evidence>
<evidence type="ECO:0000256" key="2">
    <source>
        <dbReference type="ARBA" id="ARBA00022723"/>
    </source>
</evidence>
<evidence type="ECO:0000313" key="10">
    <source>
        <dbReference type="EMBL" id="JAV13523.1"/>
    </source>
</evidence>
<organism evidence="10">
    <name type="scientific">Nyssomyia neivai</name>
    <dbReference type="NCBI Taxonomy" id="330878"/>
    <lineage>
        <taxon>Eukaryota</taxon>
        <taxon>Metazoa</taxon>
        <taxon>Ecdysozoa</taxon>
        <taxon>Arthropoda</taxon>
        <taxon>Hexapoda</taxon>
        <taxon>Insecta</taxon>
        <taxon>Pterygota</taxon>
        <taxon>Neoptera</taxon>
        <taxon>Endopterygota</taxon>
        <taxon>Diptera</taxon>
        <taxon>Nematocera</taxon>
        <taxon>Psychodoidea</taxon>
        <taxon>Psychodidae</taxon>
        <taxon>Nyssomyia</taxon>
    </lineage>
</organism>
<feature type="chain" id="PRO_5012205556" description="superoxide dismutase" evidence="8">
    <location>
        <begin position="18"/>
        <end position="210"/>
    </location>
</feature>
<evidence type="ECO:0000259" key="9">
    <source>
        <dbReference type="Pfam" id="PF00080"/>
    </source>
</evidence>
<feature type="domain" description="Superoxide dismutase copper/zinc binding" evidence="9">
    <location>
        <begin position="71"/>
        <end position="203"/>
    </location>
</feature>
<reference evidence="10" key="1">
    <citation type="submission" date="2016-12" db="EMBL/GenBank/DDBJ databases">
        <title>An insight into the sialome and mialome of the sand fly, Nyssomyia neivai.</title>
        <authorList>
            <person name="Sebastian V."/>
            <person name="Goulart T.M."/>
            <person name="Oliveira W."/>
            <person name="Calvo E."/>
            <person name="Oliveira L.F."/>
            <person name="Pinto M.C."/>
            <person name="Rosselino A.M."/>
            <person name="Ribeiro J.M."/>
        </authorList>
    </citation>
    <scope>NUCLEOTIDE SEQUENCE</scope>
</reference>
<dbReference type="GO" id="GO:0004784">
    <property type="term" value="F:superoxide dismutase activity"/>
    <property type="evidence" value="ECO:0007669"/>
    <property type="project" value="UniProtKB-EC"/>
</dbReference>
<dbReference type="PRINTS" id="PR00068">
    <property type="entry name" value="CUZNDISMTASE"/>
</dbReference>